<dbReference type="InterPro" id="IPR055357">
    <property type="entry name" value="LRR_At1g61320_AtMIF1"/>
</dbReference>
<feature type="domain" description="At1g61320/AtMIF1 LRR" evidence="1">
    <location>
        <begin position="115"/>
        <end position="503"/>
    </location>
</feature>
<comment type="caution">
    <text evidence="2">The sequence shown here is derived from an EMBL/GenBank/DDBJ whole genome shotgun (WGS) entry which is preliminary data.</text>
</comment>
<name>A0A5J9SNX4_9POAL</name>
<evidence type="ECO:0000313" key="3">
    <source>
        <dbReference type="Proteomes" id="UP000324897"/>
    </source>
</evidence>
<dbReference type="OrthoDB" id="673865at2759"/>
<dbReference type="PANTHER" id="PTHR34145:SF26">
    <property type="entry name" value="F-BOX DOMAIN-CONTAINING PROTEIN"/>
    <property type="match status" value="1"/>
</dbReference>
<reference evidence="2 3" key="1">
    <citation type="journal article" date="2019" name="Sci. Rep.">
        <title>A high-quality genome of Eragrostis curvula grass provides insights into Poaceae evolution and supports new strategies to enhance forage quality.</title>
        <authorList>
            <person name="Carballo J."/>
            <person name="Santos B.A.C.M."/>
            <person name="Zappacosta D."/>
            <person name="Garbus I."/>
            <person name="Selva J.P."/>
            <person name="Gallo C.A."/>
            <person name="Diaz A."/>
            <person name="Albertini E."/>
            <person name="Caccamo M."/>
            <person name="Echenique V."/>
        </authorList>
    </citation>
    <scope>NUCLEOTIDE SEQUENCE [LARGE SCALE GENOMIC DNA]</scope>
    <source>
        <strain evidence="3">cv. Victoria</strain>
        <tissue evidence="2">Leaf</tissue>
    </source>
</reference>
<proteinExistence type="predicted"/>
<dbReference type="InterPro" id="IPR036047">
    <property type="entry name" value="F-box-like_dom_sf"/>
</dbReference>
<protein>
    <recommendedName>
        <fullName evidence="1">At1g61320/AtMIF1 LRR domain-containing protein</fullName>
    </recommendedName>
</protein>
<dbReference type="Gene3D" id="3.80.10.10">
    <property type="entry name" value="Ribonuclease Inhibitor"/>
    <property type="match status" value="1"/>
</dbReference>
<dbReference type="InterPro" id="IPR032675">
    <property type="entry name" value="LRR_dom_sf"/>
</dbReference>
<dbReference type="EMBL" id="RWGY01000566">
    <property type="protein sequence ID" value="TVU00619.1"/>
    <property type="molecule type" value="Genomic_DNA"/>
</dbReference>
<accession>A0A5J9SNX4</accession>
<keyword evidence="3" id="KW-1185">Reference proteome</keyword>
<dbReference type="AlphaFoldDB" id="A0A5J9SNX4"/>
<dbReference type="Proteomes" id="UP000324897">
    <property type="component" value="Unassembled WGS sequence"/>
</dbReference>
<sequence>MTQAPSVKRSRPGSDDGSIVLAHELKGLTCQKGDGALGAERRASELILPDDILDHIHALMSLRDAACAAVVSRSFLRSWRFYPSLILDIETLGIKGCDQNIHVITRDFICRIDHIMQKHAGIGVKTFRLGTFPCRNVHPSHVDRWLQVAITPGIKEFELRMGWGNKIEYNFPCSLLSTERVSSMQSFSLDGCSFHPTVEIGCLSNLTSVHLSSARISGEELCGFLSKSLALEQLDLYNCSDIVHLKIPSVLLQLHFLQVHRCAKLELIESKAPNLVDFYYYGHRMHISLGYSLQLRRIQMSGESNMLHCARTMLPSIAPNLQTLYLTSEYELVNTPMVLGKFIRLNYLEIMLIQPHHSPDYDFCSLVSFLDGSPALETFIVRVEIPVTRNDSIIEYPDCSSLQQRLLPQHSHANLKKVTITGFCSARGMIELTNYILLYAPLLEYLTLDTTRGHERKIHKSIICLQMHEEDLVEVQRARLAIAHYVEKNVPSTVNLRLVEPCSKCLS</sequence>
<dbReference type="SUPFAM" id="SSF81383">
    <property type="entry name" value="F-box domain"/>
    <property type="match status" value="1"/>
</dbReference>
<dbReference type="PANTHER" id="PTHR34145">
    <property type="entry name" value="OS02G0105600 PROTEIN"/>
    <property type="match status" value="1"/>
</dbReference>
<dbReference type="Pfam" id="PF23622">
    <property type="entry name" value="LRR_At1g61320_AtMIF1"/>
    <property type="match status" value="1"/>
</dbReference>
<dbReference type="InterPro" id="IPR053772">
    <property type="entry name" value="At1g61320/At1g61330-like"/>
</dbReference>
<dbReference type="SUPFAM" id="SSF52047">
    <property type="entry name" value="RNI-like"/>
    <property type="match status" value="1"/>
</dbReference>
<organism evidence="2 3">
    <name type="scientific">Eragrostis curvula</name>
    <name type="common">weeping love grass</name>
    <dbReference type="NCBI Taxonomy" id="38414"/>
    <lineage>
        <taxon>Eukaryota</taxon>
        <taxon>Viridiplantae</taxon>
        <taxon>Streptophyta</taxon>
        <taxon>Embryophyta</taxon>
        <taxon>Tracheophyta</taxon>
        <taxon>Spermatophyta</taxon>
        <taxon>Magnoliopsida</taxon>
        <taxon>Liliopsida</taxon>
        <taxon>Poales</taxon>
        <taxon>Poaceae</taxon>
        <taxon>PACMAD clade</taxon>
        <taxon>Chloridoideae</taxon>
        <taxon>Eragrostideae</taxon>
        <taxon>Eragrostidinae</taxon>
        <taxon>Eragrostis</taxon>
    </lineage>
</organism>
<evidence type="ECO:0000313" key="2">
    <source>
        <dbReference type="EMBL" id="TVU00619.1"/>
    </source>
</evidence>
<gene>
    <name evidence="2" type="ORF">EJB05_53954</name>
</gene>
<dbReference type="Gramene" id="TVU00619">
    <property type="protein sequence ID" value="TVU00619"/>
    <property type="gene ID" value="EJB05_53954"/>
</dbReference>
<evidence type="ECO:0000259" key="1">
    <source>
        <dbReference type="Pfam" id="PF23622"/>
    </source>
</evidence>
<feature type="non-terminal residue" evidence="2">
    <location>
        <position position="1"/>
    </location>
</feature>